<dbReference type="Pfam" id="PF13966">
    <property type="entry name" value="zf-RVT"/>
    <property type="match status" value="1"/>
</dbReference>
<dbReference type="InterPro" id="IPR026960">
    <property type="entry name" value="RVT-Znf"/>
</dbReference>
<organism evidence="2 3">
    <name type="scientific">Paspalum notatum var. saurae</name>
    <dbReference type="NCBI Taxonomy" id="547442"/>
    <lineage>
        <taxon>Eukaryota</taxon>
        <taxon>Viridiplantae</taxon>
        <taxon>Streptophyta</taxon>
        <taxon>Embryophyta</taxon>
        <taxon>Tracheophyta</taxon>
        <taxon>Spermatophyta</taxon>
        <taxon>Magnoliopsida</taxon>
        <taxon>Liliopsida</taxon>
        <taxon>Poales</taxon>
        <taxon>Poaceae</taxon>
        <taxon>PACMAD clade</taxon>
        <taxon>Panicoideae</taxon>
        <taxon>Andropogonodae</taxon>
        <taxon>Paspaleae</taxon>
        <taxon>Paspalinae</taxon>
        <taxon>Paspalum</taxon>
    </lineage>
</organism>
<evidence type="ECO:0000313" key="3">
    <source>
        <dbReference type="Proteomes" id="UP001341281"/>
    </source>
</evidence>
<gene>
    <name evidence="2" type="ORF">U9M48_008086</name>
</gene>
<evidence type="ECO:0000313" key="2">
    <source>
        <dbReference type="EMBL" id="WVZ57739.1"/>
    </source>
</evidence>
<name>A0AAQ3SNT0_PASNO</name>
<dbReference type="Proteomes" id="UP001341281">
    <property type="component" value="Chromosome 02"/>
</dbReference>
<protein>
    <recommendedName>
        <fullName evidence="1">Reverse transcriptase zinc-binding domain-containing protein</fullName>
    </recommendedName>
</protein>
<dbReference type="PANTHER" id="PTHR33116:SF87">
    <property type="entry name" value="OS01G0158850 PROTEIN"/>
    <property type="match status" value="1"/>
</dbReference>
<sequence length="364" mass="42578">MQLFGCNSSNLPMRYLSIPIHYRRLSNIDRRKVEERFEKRLSSWKSKHLSTGGRLTLINSVLSSLPMYMMPFFAIPKGVLKKLDYFRSRFFWQCDERKRKYRLAKWDILCQPEDQRGLGIHGLDVKNTALLSKWLYNLLISDGTWQQILRNKFLKHSEKMETHIFGACLMKVKHDFLRFGTFLIKNGSQVRFWKDRWLEQLTLPRYKQATVAVVLGTSLPNISWRRDLIGNKLAAWNNLLPRLANGSKQCCFCHKDETIKHLFFECRFARAVIFSTIHWLRSWAILQKPSSQDLVIAASQCLAQDLVFGLCSFFYLLGAWQKCGSGGGDRIQNWVNEQTKCAQLPNLNFETHHKASDGPSEQYW</sequence>
<dbReference type="AlphaFoldDB" id="A0AAQ3SNT0"/>
<reference evidence="2 3" key="1">
    <citation type="submission" date="2024-02" db="EMBL/GenBank/DDBJ databases">
        <title>High-quality chromosome-scale genome assembly of Pensacola bahiagrass (Paspalum notatum Flugge var. saurae).</title>
        <authorList>
            <person name="Vega J.M."/>
            <person name="Podio M."/>
            <person name="Orjuela J."/>
            <person name="Siena L.A."/>
            <person name="Pessino S.C."/>
            <person name="Combes M.C."/>
            <person name="Mariac C."/>
            <person name="Albertini E."/>
            <person name="Pupilli F."/>
            <person name="Ortiz J.P.A."/>
            <person name="Leblanc O."/>
        </authorList>
    </citation>
    <scope>NUCLEOTIDE SEQUENCE [LARGE SCALE GENOMIC DNA]</scope>
    <source>
        <strain evidence="2">R1</strain>
        <tissue evidence="2">Leaf</tissue>
    </source>
</reference>
<accession>A0AAQ3SNT0</accession>
<evidence type="ECO:0000259" key="1">
    <source>
        <dbReference type="Pfam" id="PF13966"/>
    </source>
</evidence>
<keyword evidence="3" id="KW-1185">Reference proteome</keyword>
<dbReference type="EMBL" id="CP144746">
    <property type="protein sequence ID" value="WVZ57739.1"/>
    <property type="molecule type" value="Genomic_DNA"/>
</dbReference>
<feature type="domain" description="Reverse transcriptase zinc-binding" evidence="1">
    <location>
        <begin position="228"/>
        <end position="272"/>
    </location>
</feature>
<dbReference type="PANTHER" id="PTHR33116">
    <property type="entry name" value="REVERSE TRANSCRIPTASE ZINC-BINDING DOMAIN-CONTAINING PROTEIN-RELATED-RELATED"/>
    <property type="match status" value="1"/>
</dbReference>
<proteinExistence type="predicted"/>